<keyword evidence="2" id="KW-1185">Reference proteome</keyword>
<proteinExistence type="predicted"/>
<sequence>MTCVNVCGLVEFYYLCTESFHHFRNHLHYLSLVPGVTEHFSAFDGDQIRDHTRLSAISHGERGAIFR</sequence>
<comment type="caution">
    <text evidence="1">The sequence shown here is derived from an EMBL/GenBank/DDBJ whole genome shotgun (WGS) entry which is preliminary data.</text>
</comment>
<accession>A0A8T0HUU8</accession>
<reference evidence="1" key="1">
    <citation type="submission" date="2020-06" db="EMBL/GenBank/DDBJ databases">
        <title>WGS assembly of Ceratodon purpureus strain R40.</title>
        <authorList>
            <person name="Carey S.B."/>
            <person name="Jenkins J."/>
            <person name="Shu S."/>
            <person name="Lovell J.T."/>
            <person name="Sreedasyam A."/>
            <person name="Maumus F."/>
            <person name="Tiley G.P."/>
            <person name="Fernandez-Pozo N."/>
            <person name="Barry K."/>
            <person name="Chen C."/>
            <person name="Wang M."/>
            <person name="Lipzen A."/>
            <person name="Daum C."/>
            <person name="Saski C.A."/>
            <person name="Payton A.C."/>
            <person name="Mcbreen J.C."/>
            <person name="Conrad R.E."/>
            <person name="Kollar L.M."/>
            <person name="Olsson S."/>
            <person name="Huttunen S."/>
            <person name="Landis J.B."/>
            <person name="Wickett N.J."/>
            <person name="Johnson M.G."/>
            <person name="Rensing S.A."/>
            <person name="Grimwood J."/>
            <person name="Schmutz J."/>
            <person name="Mcdaniel S.F."/>
        </authorList>
    </citation>
    <scope>NUCLEOTIDE SEQUENCE</scope>
    <source>
        <strain evidence="1">R40</strain>
    </source>
</reference>
<dbReference type="AlphaFoldDB" id="A0A8T0HUU8"/>
<evidence type="ECO:0000313" key="2">
    <source>
        <dbReference type="Proteomes" id="UP000822688"/>
    </source>
</evidence>
<protein>
    <submittedName>
        <fullName evidence="1">Uncharacterized protein</fullName>
    </submittedName>
</protein>
<organism evidence="1 2">
    <name type="scientific">Ceratodon purpureus</name>
    <name type="common">Fire moss</name>
    <name type="synonym">Dicranum purpureum</name>
    <dbReference type="NCBI Taxonomy" id="3225"/>
    <lineage>
        <taxon>Eukaryota</taxon>
        <taxon>Viridiplantae</taxon>
        <taxon>Streptophyta</taxon>
        <taxon>Embryophyta</taxon>
        <taxon>Bryophyta</taxon>
        <taxon>Bryophytina</taxon>
        <taxon>Bryopsida</taxon>
        <taxon>Dicranidae</taxon>
        <taxon>Pseudoditrichales</taxon>
        <taxon>Ditrichaceae</taxon>
        <taxon>Ceratodon</taxon>
    </lineage>
</organism>
<dbReference type="EMBL" id="CM026426">
    <property type="protein sequence ID" value="KAG0574519.1"/>
    <property type="molecule type" value="Genomic_DNA"/>
</dbReference>
<name>A0A8T0HUU8_CERPU</name>
<dbReference type="Proteomes" id="UP000822688">
    <property type="component" value="Chromosome V"/>
</dbReference>
<evidence type="ECO:0000313" key="1">
    <source>
        <dbReference type="EMBL" id="KAG0574519.1"/>
    </source>
</evidence>
<gene>
    <name evidence="1" type="ORF">KC19_VG268100</name>
</gene>